<dbReference type="EMBL" id="NPMS01000004">
    <property type="protein sequence ID" value="OZU88730.1"/>
    <property type="molecule type" value="Genomic_DNA"/>
</dbReference>
<feature type="domain" description="Nitroreductase" evidence="1">
    <location>
        <begin position="17"/>
        <end position="179"/>
    </location>
</feature>
<dbReference type="SUPFAM" id="SSF55469">
    <property type="entry name" value="FMN-dependent nitroreductase-like"/>
    <property type="match status" value="1"/>
</dbReference>
<dbReference type="InterPro" id="IPR052530">
    <property type="entry name" value="NAD(P)H_nitroreductase"/>
</dbReference>
<dbReference type="RefSeq" id="WP_094885822.1">
    <property type="nucleotide sequence ID" value="NZ_NPMS01000004.1"/>
</dbReference>
<name>A0A265N9N3_9BACI</name>
<dbReference type="AlphaFoldDB" id="A0A265N9N3"/>
<dbReference type="InterPro" id="IPR000415">
    <property type="entry name" value="Nitroreductase-like"/>
</dbReference>
<dbReference type="Proteomes" id="UP000216498">
    <property type="component" value="Unassembled WGS sequence"/>
</dbReference>
<evidence type="ECO:0000313" key="2">
    <source>
        <dbReference type="EMBL" id="OZU88730.1"/>
    </source>
</evidence>
<keyword evidence="3" id="KW-1185">Reference proteome</keyword>
<protein>
    <submittedName>
        <fullName evidence="2">Nitroreductase</fullName>
    </submittedName>
</protein>
<comment type="caution">
    <text evidence="2">The sequence shown here is derived from an EMBL/GenBank/DDBJ whole genome shotgun (WGS) entry which is preliminary data.</text>
</comment>
<evidence type="ECO:0000313" key="3">
    <source>
        <dbReference type="Proteomes" id="UP000216498"/>
    </source>
</evidence>
<gene>
    <name evidence="2" type="ORF">CIL03_10610</name>
</gene>
<dbReference type="OrthoDB" id="9804207at2"/>
<dbReference type="GO" id="GO:0016491">
    <property type="term" value="F:oxidoreductase activity"/>
    <property type="evidence" value="ECO:0007669"/>
    <property type="project" value="InterPro"/>
</dbReference>
<organism evidence="2 3">
    <name type="scientific">Virgibacillus indicus</name>
    <dbReference type="NCBI Taxonomy" id="2024554"/>
    <lineage>
        <taxon>Bacteria</taxon>
        <taxon>Bacillati</taxon>
        <taxon>Bacillota</taxon>
        <taxon>Bacilli</taxon>
        <taxon>Bacillales</taxon>
        <taxon>Bacillaceae</taxon>
        <taxon>Virgibacillus</taxon>
    </lineage>
</organism>
<accession>A0A265N9N3</accession>
<dbReference type="PANTHER" id="PTHR43821:SF1">
    <property type="entry name" value="NAD(P)H NITROREDUCTASE YDJA-RELATED"/>
    <property type="match status" value="1"/>
</dbReference>
<sequence length="201" mass="23415">MRKYSEVNPIDILKTMKERRSIHTFKQQEIESGVLKDIFTYGSYAPTHYMKEPWNIKLYQETGKLAFIDAIIASYQRIGMIKKDNDPKTIKMIESMKKFLMAIPHHAVIYLEKEEDPIRYEEEYSAVCAFIQNSQLAAWKYGVGMLWTITPYMHDPEFLSDIGLDCKVVKIVAVMQIGYPEKVPRDKGRTPIENKLEIIAD</sequence>
<dbReference type="Pfam" id="PF00881">
    <property type="entry name" value="Nitroreductase"/>
    <property type="match status" value="1"/>
</dbReference>
<dbReference type="InterPro" id="IPR029479">
    <property type="entry name" value="Nitroreductase"/>
</dbReference>
<dbReference type="Gene3D" id="3.40.109.10">
    <property type="entry name" value="NADH Oxidase"/>
    <property type="match status" value="1"/>
</dbReference>
<reference evidence="2 3" key="1">
    <citation type="submission" date="2017-08" db="EMBL/GenBank/DDBJ databases">
        <title>Virgibacillus indicus sp. nov. and Virgibacillus profoundi sp. nov, two moderately halophilic bacteria isolated from marine sediment by using the Microfluidic Streak Plate.</title>
        <authorList>
            <person name="Xu B."/>
            <person name="Hu B."/>
            <person name="Wang J."/>
            <person name="Zhu Y."/>
            <person name="Huang L."/>
            <person name="Du W."/>
            <person name="Huang Y."/>
        </authorList>
    </citation>
    <scope>NUCLEOTIDE SEQUENCE [LARGE SCALE GENOMIC DNA]</scope>
    <source>
        <strain evidence="2 3">IO3-P2-C2</strain>
    </source>
</reference>
<evidence type="ECO:0000259" key="1">
    <source>
        <dbReference type="Pfam" id="PF00881"/>
    </source>
</evidence>
<proteinExistence type="predicted"/>
<dbReference type="PANTHER" id="PTHR43821">
    <property type="entry name" value="NAD(P)H NITROREDUCTASE YDJA-RELATED"/>
    <property type="match status" value="1"/>
</dbReference>